<accession>A0A915MNW8</accession>
<reference evidence="3" key="1">
    <citation type="submission" date="2022-11" db="UniProtKB">
        <authorList>
            <consortium name="WormBaseParasite"/>
        </authorList>
    </citation>
    <scope>IDENTIFICATION</scope>
</reference>
<organism evidence="2 3">
    <name type="scientific">Meloidogyne javanica</name>
    <name type="common">Root-knot nematode worm</name>
    <dbReference type="NCBI Taxonomy" id="6303"/>
    <lineage>
        <taxon>Eukaryota</taxon>
        <taxon>Metazoa</taxon>
        <taxon>Ecdysozoa</taxon>
        <taxon>Nematoda</taxon>
        <taxon>Chromadorea</taxon>
        <taxon>Rhabditida</taxon>
        <taxon>Tylenchina</taxon>
        <taxon>Tylenchomorpha</taxon>
        <taxon>Tylenchoidea</taxon>
        <taxon>Meloidogynidae</taxon>
        <taxon>Meloidogyninae</taxon>
        <taxon>Meloidogyne</taxon>
        <taxon>Meloidogyne incognita group</taxon>
    </lineage>
</organism>
<dbReference type="AlphaFoldDB" id="A0A915MNW8"/>
<keyword evidence="1" id="KW-0472">Membrane</keyword>
<name>A0A915MNW8_MELJA</name>
<keyword evidence="1" id="KW-0812">Transmembrane</keyword>
<proteinExistence type="predicted"/>
<keyword evidence="1" id="KW-1133">Transmembrane helix</keyword>
<protein>
    <submittedName>
        <fullName evidence="3">Uncharacterized protein</fullName>
    </submittedName>
</protein>
<feature type="transmembrane region" description="Helical" evidence="1">
    <location>
        <begin position="39"/>
        <end position="56"/>
    </location>
</feature>
<keyword evidence="2" id="KW-1185">Reference proteome</keyword>
<evidence type="ECO:0000256" key="1">
    <source>
        <dbReference type="SAM" id="Phobius"/>
    </source>
</evidence>
<evidence type="ECO:0000313" key="3">
    <source>
        <dbReference type="WBParaSite" id="scaffold48913_cov284.g24881"/>
    </source>
</evidence>
<sequence length="80" mass="9213">MSTGPSGRFAHFLHKFQLYLTNNVEFTEKEKKEIYFRRISYFAFLFVVVLIGLPVCKIDLFTKKILAVNGGVESEEDFSG</sequence>
<dbReference type="Proteomes" id="UP000887561">
    <property type="component" value="Unplaced"/>
</dbReference>
<dbReference type="WBParaSite" id="scaffold48913_cov284.g24881">
    <property type="protein sequence ID" value="scaffold48913_cov284.g24881"/>
    <property type="gene ID" value="scaffold48913_cov284.g24881"/>
</dbReference>
<evidence type="ECO:0000313" key="2">
    <source>
        <dbReference type="Proteomes" id="UP000887561"/>
    </source>
</evidence>